<keyword evidence="4" id="KW-0813">Transport</keyword>
<feature type="transmembrane region" description="Helical" evidence="13">
    <location>
        <begin position="21"/>
        <end position="40"/>
    </location>
</feature>
<dbReference type="OrthoDB" id="67850at2759"/>
<accession>A0A1F5LAW1</accession>
<keyword evidence="8 13" id="KW-1133">Transmembrane helix</keyword>
<dbReference type="GO" id="GO:0070631">
    <property type="term" value="P:spindle pole body localization"/>
    <property type="evidence" value="ECO:0007669"/>
    <property type="project" value="TreeGrafter"/>
</dbReference>
<evidence type="ECO:0000256" key="5">
    <source>
        <dbReference type="ARBA" id="ARBA00022692"/>
    </source>
</evidence>
<evidence type="ECO:0000256" key="13">
    <source>
        <dbReference type="SAM" id="Phobius"/>
    </source>
</evidence>
<evidence type="ECO:0000313" key="14">
    <source>
        <dbReference type="EMBL" id="OGE50325.1"/>
    </source>
</evidence>
<proteinExistence type="inferred from homology"/>
<dbReference type="GeneID" id="34579167"/>
<keyword evidence="6" id="KW-0509">mRNA transport</keyword>
<evidence type="ECO:0000256" key="12">
    <source>
        <dbReference type="ARBA" id="ARBA00023242"/>
    </source>
</evidence>
<evidence type="ECO:0000256" key="8">
    <source>
        <dbReference type="ARBA" id="ARBA00022989"/>
    </source>
</evidence>
<dbReference type="GO" id="GO:0006999">
    <property type="term" value="P:nuclear pore organization"/>
    <property type="evidence" value="ECO:0007669"/>
    <property type="project" value="TreeGrafter"/>
</dbReference>
<evidence type="ECO:0000256" key="10">
    <source>
        <dbReference type="ARBA" id="ARBA00023132"/>
    </source>
</evidence>
<keyword evidence="12" id="KW-0539">Nucleus</keyword>
<organism evidence="14 15">
    <name type="scientific">Penicillium arizonense</name>
    <dbReference type="NCBI Taxonomy" id="1835702"/>
    <lineage>
        <taxon>Eukaryota</taxon>
        <taxon>Fungi</taxon>
        <taxon>Dikarya</taxon>
        <taxon>Ascomycota</taxon>
        <taxon>Pezizomycotina</taxon>
        <taxon>Eurotiomycetes</taxon>
        <taxon>Eurotiomycetidae</taxon>
        <taxon>Eurotiales</taxon>
        <taxon>Aspergillaceae</taxon>
        <taxon>Penicillium</taxon>
    </lineage>
</organism>
<name>A0A1F5LAW1_PENAI</name>
<comment type="similarity">
    <text evidence="3">Belongs to the NDC1 family.</text>
</comment>
<dbReference type="PANTHER" id="PTHR13269">
    <property type="entry name" value="NUCLEOPORIN NDC1"/>
    <property type="match status" value="1"/>
</dbReference>
<feature type="transmembrane region" description="Helical" evidence="13">
    <location>
        <begin position="46"/>
        <end position="72"/>
    </location>
</feature>
<dbReference type="GO" id="GO:0031965">
    <property type="term" value="C:nuclear membrane"/>
    <property type="evidence" value="ECO:0007669"/>
    <property type="project" value="UniProtKB-SubCell"/>
</dbReference>
<dbReference type="Proteomes" id="UP000177622">
    <property type="component" value="Unassembled WGS sequence"/>
</dbReference>
<evidence type="ECO:0000256" key="3">
    <source>
        <dbReference type="ARBA" id="ARBA00005760"/>
    </source>
</evidence>
<reference evidence="14 15" key="1">
    <citation type="journal article" date="2016" name="Sci. Rep.">
        <title>Penicillium arizonense, a new, genome sequenced fungal species, reveals a high chemical diversity in secreted metabolites.</title>
        <authorList>
            <person name="Grijseels S."/>
            <person name="Nielsen J.C."/>
            <person name="Randelovic M."/>
            <person name="Nielsen J."/>
            <person name="Nielsen K.F."/>
            <person name="Workman M."/>
            <person name="Frisvad J.C."/>
        </authorList>
    </citation>
    <scope>NUCLEOTIDE SEQUENCE [LARGE SCALE GENOMIC DNA]</scope>
    <source>
        <strain evidence="14 15">CBS 141311</strain>
    </source>
</reference>
<dbReference type="AlphaFoldDB" id="A0A1F5LAW1"/>
<evidence type="ECO:0000256" key="1">
    <source>
        <dbReference type="ARBA" id="ARBA00004232"/>
    </source>
</evidence>
<sequence>MAAVRTRPYRRILTSALHRRFVHASALSLLVCYLAAILIGNKSSWLWLWFPIGTCGIRTAMLFLSCLTVFVLRVSQMHIGSRTSASSFGIFKQFTLFQIAQTFAWYIFSAWWFTQIYIWSSSADTDLQLVKRGRVPERVTMNERPIYLHFYHFTLACVQAAWHLYSDYDRVPLPIADRSSRTNDQRIHPVQQTSKYLQKTWLQTLQDGGIRSTFVAGATVPVYLIFFRQTVWSWFFAFARTYADFPRSAADVRGFFPPDPITTFLRTLYTGALLVILWETTNLSFSVFIGKEPLKRGQPLTTDAKDPNGSLLNGLNAKKEIVKTFALWELGLISQRNPERRKAIFSELDREKGSTWSQVLVSLTDVIKGVTVRIEQITKPAPVAQASPQAKPSDPVLQTLPRLTEPLKDQNVFSAVPKATSRQDKFGDAFSSTAKSFGQSEDWTPTARARMRDAFSQASSAVLSPERKQRLLGSSEKIKLLTGGPSTTHKPEDINQLLARFLRSPIGRPFQQTYAKRLSSIVLGAPVSSLSLIVDAVESLTRLLTASLAEDPYGKVQADVPPTVRLLTDTILTLDTFVHQGGLDAHWTDVDFPSSSDPTAQAKARQVPEVELVLDTLRGSLKDLLAAFKPYLRDIGVVGKDLRLAKEAAAIDAEDSL</sequence>
<evidence type="ECO:0000256" key="11">
    <source>
        <dbReference type="ARBA" id="ARBA00023136"/>
    </source>
</evidence>
<dbReference type="GO" id="GO:0051028">
    <property type="term" value="P:mRNA transport"/>
    <property type="evidence" value="ECO:0007669"/>
    <property type="project" value="UniProtKB-KW"/>
</dbReference>
<evidence type="ECO:0000256" key="6">
    <source>
        <dbReference type="ARBA" id="ARBA00022816"/>
    </source>
</evidence>
<comment type="subcellular location">
    <subcellularLocation>
        <location evidence="1">Nucleus membrane</location>
        <topology evidence="1">Multi-pass membrane protein</topology>
    </subcellularLocation>
    <subcellularLocation>
        <location evidence="2">Nucleus</location>
        <location evidence="2">Nuclear pore complex</location>
    </subcellularLocation>
</comment>
<evidence type="ECO:0000313" key="15">
    <source>
        <dbReference type="Proteomes" id="UP000177622"/>
    </source>
</evidence>
<keyword evidence="7" id="KW-0653">Protein transport</keyword>
<dbReference type="GO" id="GO:0070762">
    <property type="term" value="C:nuclear pore transmembrane ring"/>
    <property type="evidence" value="ECO:0007669"/>
    <property type="project" value="TreeGrafter"/>
</dbReference>
<dbReference type="GO" id="GO:0005816">
    <property type="term" value="C:spindle pole body"/>
    <property type="evidence" value="ECO:0007669"/>
    <property type="project" value="TreeGrafter"/>
</dbReference>
<evidence type="ECO:0000256" key="7">
    <source>
        <dbReference type="ARBA" id="ARBA00022927"/>
    </source>
</evidence>
<gene>
    <name evidence="14" type="ORF">PENARI_c017G11205</name>
</gene>
<dbReference type="RefSeq" id="XP_022485773.1">
    <property type="nucleotide sequence ID" value="XM_022634433.1"/>
</dbReference>
<protein>
    <recommendedName>
        <fullName evidence="16">Nuclear envelope protein</fullName>
    </recommendedName>
</protein>
<evidence type="ECO:0000256" key="4">
    <source>
        <dbReference type="ARBA" id="ARBA00022448"/>
    </source>
</evidence>
<dbReference type="GO" id="GO:0015031">
    <property type="term" value="P:protein transport"/>
    <property type="evidence" value="ECO:0007669"/>
    <property type="project" value="UniProtKB-KW"/>
</dbReference>
<keyword evidence="10" id="KW-0906">Nuclear pore complex</keyword>
<dbReference type="GO" id="GO:0106166">
    <property type="term" value="F:spindle pole body-nuclear membrane anchor activity"/>
    <property type="evidence" value="ECO:0007669"/>
    <property type="project" value="TreeGrafter"/>
</dbReference>
<evidence type="ECO:0000256" key="9">
    <source>
        <dbReference type="ARBA" id="ARBA00023010"/>
    </source>
</evidence>
<keyword evidence="11 13" id="KW-0472">Membrane</keyword>
<dbReference type="InterPro" id="IPR019049">
    <property type="entry name" value="Nucleoporin_prot_Ndc1/Nup"/>
</dbReference>
<comment type="caution">
    <text evidence="14">The sequence shown here is derived from an EMBL/GenBank/DDBJ whole genome shotgun (WGS) entry which is preliminary data.</text>
</comment>
<keyword evidence="9" id="KW-0811">Translocation</keyword>
<feature type="transmembrane region" description="Helical" evidence="13">
    <location>
        <begin position="93"/>
        <end position="113"/>
    </location>
</feature>
<evidence type="ECO:0000256" key="2">
    <source>
        <dbReference type="ARBA" id="ARBA00004567"/>
    </source>
</evidence>
<dbReference type="PANTHER" id="PTHR13269:SF6">
    <property type="entry name" value="NUCLEOPORIN NDC1"/>
    <property type="match status" value="1"/>
</dbReference>
<dbReference type="EMBL" id="LXJU01000017">
    <property type="protein sequence ID" value="OGE50325.1"/>
    <property type="molecule type" value="Genomic_DNA"/>
</dbReference>
<keyword evidence="5 13" id="KW-0812">Transmembrane</keyword>
<dbReference type="Pfam" id="PF09531">
    <property type="entry name" value="Ndc1_Nup"/>
    <property type="match status" value="1"/>
</dbReference>
<keyword evidence="15" id="KW-1185">Reference proteome</keyword>
<dbReference type="STRING" id="1835702.A0A1F5LAW1"/>
<evidence type="ECO:0008006" key="16">
    <source>
        <dbReference type="Google" id="ProtNLM"/>
    </source>
</evidence>